<keyword evidence="1 2" id="KW-0238">DNA-binding</keyword>
<dbReference type="GO" id="GO:0003700">
    <property type="term" value="F:DNA-binding transcription factor activity"/>
    <property type="evidence" value="ECO:0007669"/>
    <property type="project" value="TreeGrafter"/>
</dbReference>
<accession>A0A2N7S1M9</accession>
<name>A0A2N7S1M9_9MICC</name>
<dbReference type="InterPro" id="IPR050109">
    <property type="entry name" value="HTH-type_TetR-like_transc_reg"/>
</dbReference>
<dbReference type="PANTHER" id="PTHR30055:SF226">
    <property type="entry name" value="HTH-TYPE TRANSCRIPTIONAL REGULATOR PKSA"/>
    <property type="match status" value="1"/>
</dbReference>
<dbReference type="SUPFAM" id="SSF46689">
    <property type="entry name" value="Homeodomain-like"/>
    <property type="match status" value="1"/>
</dbReference>
<dbReference type="InterPro" id="IPR001647">
    <property type="entry name" value="HTH_TetR"/>
</dbReference>
<gene>
    <name evidence="4" type="ORF">CIK84_00045</name>
</gene>
<feature type="domain" description="HTH tetR-type" evidence="3">
    <location>
        <begin position="1"/>
        <end position="61"/>
    </location>
</feature>
<comment type="caution">
    <text evidence="4">The sequence shown here is derived from an EMBL/GenBank/DDBJ whole genome shotgun (WGS) entry which is preliminary data.</text>
</comment>
<evidence type="ECO:0000256" key="2">
    <source>
        <dbReference type="PROSITE-ProRule" id="PRU00335"/>
    </source>
</evidence>
<reference evidence="4 5" key="1">
    <citation type="journal article" date="2017" name="Elife">
        <title>Extensive horizontal gene transfer in cheese-associated bacteria.</title>
        <authorList>
            <person name="Bonham K.S."/>
            <person name="Wolfe B.E."/>
            <person name="Dutton R.J."/>
        </authorList>
    </citation>
    <scope>NUCLEOTIDE SEQUENCE [LARGE SCALE GENOMIC DNA]</scope>
    <source>
        <strain evidence="4 5">JB182</strain>
    </source>
</reference>
<sequence>MIASSAVPPAALDLLITQGFDATSVDELAAAAGISRSTFFRRFGSKENMVFADQEMIITHVQTTLAASSVDAITTLIDAAHVVFDQYTVNPEGAALRHKLLSSVPSLRERELVSTHRYERAFYGFLNRRELAKTATEKSLCLGVSAGLVAIHNDHLRSWLKDATSTDRTKLANDVRQFLNRFADLLDPEQKTAAQKPAAPTVVVSVLDAGADEQSILQAVSRALSEHGK</sequence>
<dbReference type="PROSITE" id="PS50977">
    <property type="entry name" value="HTH_TETR_2"/>
    <property type="match status" value="1"/>
</dbReference>
<dbReference type="OMA" id="SVVWRYE"/>
<protein>
    <submittedName>
        <fullName evidence="4">TetR family transcriptional regulator</fullName>
    </submittedName>
</protein>
<dbReference type="AlphaFoldDB" id="A0A2N7S1M9"/>
<dbReference type="GeneID" id="303186228"/>
<evidence type="ECO:0000256" key="1">
    <source>
        <dbReference type="ARBA" id="ARBA00023125"/>
    </source>
</evidence>
<dbReference type="Gene3D" id="1.10.357.10">
    <property type="entry name" value="Tetracycline Repressor, domain 2"/>
    <property type="match status" value="1"/>
</dbReference>
<proteinExistence type="predicted"/>
<dbReference type="RefSeq" id="WP_013349977.1">
    <property type="nucleotide sequence ID" value="NZ_JABUYH010000042.1"/>
</dbReference>
<feature type="DNA-binding region" description="H-T-H motif" evidence="2">
    <location>
        <begin position="24"/>
        <end position="43"/>
    </location>
</feature>
<evidence type="ECO:0000313" key="4">
    <source>
        <dbReference type="EMBL" id="PMQ20062.1"/>
    </source>
</evidence>
<organism evidence="4 5">
    <name type="scientific">Glutamicibacter arilaitensis</name>
    <dbReference type="NCBI Taxonomy" id="256701"/>
    <lineage>
        <taxon>Bacteria</taxon>
        <taxon>Bacillati</taxon>
        <taxon>Actinomycetota</taxon>
        <taxon>Actinomycetes</taxon>
        <taxon>Micrococcales</taxon>
        <taxon>Micrococcaceae</taxon>
        <taxon>Glutamicibacter</taxon>
    </lineage>
</organism>
<dbReference type="Pfam" id="PF00440">
    <property type="entry name" value="TetR_N"/>
    <property type="match status" value="1"/>
</dbReference>
<dbReference type="EMBL" id="PNQX01000001">
    <property type="protein sequence ID" value="PMQ20062.1"/>
    <property type="molecule type" value="Genomic_DNA"/>
</dbReference>
<dbReference type="PRINTS" id="PR00455">
    <property type="entry name" value="HTHTETR"/>
</dbReference>
<evidence type="ECO:0000313" key="5">
    <source>
        <dbReference type="Proteomes" id="UP000235739"/>
    </source>
</evidence>
<dbReference type="Proteomes" id="UP000235739">
    <property type="component" value="Unassembled WGS sequence"/>
</dbReference>
<dbReference type="GO" id="GO:0000976">
    <property type="term" value="F:transcription cis-regulatory region binding"/>
    <property type="evidence" value="ECO:0007669"/>
    <property type="project" value="TreeGrafter"/>
</dbReference>
<dbReference type="InterPro" id="IPR009057">
    <property type="entry name" value="Homeodomain-like_sf"/>
</dbReference>
<evidence type="ECO:0000259" key="3">
    <source>
        <dbReference type="PROSITE" id="PS50977"/>
    </source>
</evidence>
<dbReference type="PANTHER" id="PTHR30055">
    <property type="entry name" value="HTH-TYPE TRANSCRIPTIONAL REGULATOR RUTR"/>
    <property type="match status" value="1"/>
</dbReference>